<accession>C9DCE7</accession>
<dbReference type="EMBL" id="GQ303264">
    <property type="protein sequence ID" value="ACU41915.1"/>
    <property type="molecule type" value="Genomic_DNA"/>
</dbReference>
<feature type="compositionally biased region" description="Basic residues" evidence="1">
    <location>
        <begin position="1"/>
        <end position="19"/>
    </location>
</feature>
<evidence type="ECO:0000256" key="1">
    <source>
        <dbReference type="SAM" id="MobiDB-lite"/>
    </source>
</evidence>
<evidence type="ECO:0000313" key="3">
    <source>
        <dbReference type="Proteomes" id="UP000001393"/>
    </source>
</evidence>
<organism evidence="2 3">
    <name type="scientific">Mycobacterium phage Puhltonio</name>
    <dbReference type="NCBI Taxonomy" id="663558"/>
    <lineage>
        <taxon>Viruses</taxon>
        <taxon>Duplodnaviria</taxon>
        <taxon>Heunggongvirae</taxon>
        <taxon>Uroviricota</taxon>
        <taxon>Caudoviricetes</taxon>
        <taxon>Bclasvirinae</taxon>
        <taxon>Pegunavirus</taxon>
        <taxon>Pegunavirus soto</taxon>
    </lineage>
</organism>
<dbReference type="Proteomes" id="UP000001393">
    <property type="component" value="Segment"/>
</dbReference>
<feature type="compositionally biased region" description="Low complexity" evidence="1">
    <location>
        <begin position="22"/>
        <end position="31"/>
    </location>
</feature>
<sequence>MARPRRCRHRRADRQRRRCPVPAHAGAAGPHRPTPCTRQPASGRGGSQGRAVKLCAACQAASDKWLDYRITPSIKIASGAARDDTVEGVRDARAARFQEWRDTINRQQALIRKQCVSAGHVTIVDVELPGLDNTDIGG</sequence>
<evidence type="ECO:0000313" key="2">
    <source>
        <dbReference type="EMBL" id="ACU41915.1"/>
    </source>
</evidence>
<reference evidence="2 3" key="1">
    <citation type="journal article" date="2011" name="PLoS ONE">
        <title>Expanding the diversity of mycobacteriophages: insights into genome architecture and evolution.</title>
        <authorList>
            <person name="Pope W.H."/>
            <person name="Jacobs-Sera D."/>
            <person name="Russell D.A."/>
            <person name="Peebles C.L."/>
            <person name="Al-Atrache Z."/>
            <person name="Alcoser T.A."/>
            <person name="Alexander L.M."/>
            <person name="Alfano M.B."/>
            <person name="Alford S.T."/>
            <person name="Amy N.E."/>
            <person name="Anderson M.D."/>
            <person name="Anderson A.G."/>
            <person name="Ang A.A."/>
            <person name="Ares M.Jr."/>
            <person name="Barber A.J."/>
            <person name="Barker L.P."/>
            <person name="Barrett J.M."/>
            <person name="Barshop W.D."/>
            <person name="Bauerle C.M."/>
            <person name="Bayles I.M."/>
            <person name="Belfield K.L."/>
            <person name="Best A.A."/>
            <person name="Borjon A.Jr."/>
            <person name="Bowman C.A."/>
            <person name="Boyer C.A."/>
            <person name="Bradley K.W."/>
            <person name="Bradley V.A."/>
            <person name="Broadway L.N."/>
            <person name="Budwal K."/>
            <person name="Busby K.N."/>
            <person name="Campbell I.W."/>
            <person name="Campbell A.M."/>
            <person name="Carey A."/>
            <person name="Caruso S.M."/>
            <person name="Chew R.D."/>
            <person name="Cockburn C.L."/>
            <person name="Cohen L.B."/>
            <person name="Corajod J.M."/>
            <person name="Cresawn S.G."/>
            <person name="Davis K.R."/>
            <person name="Deng L."/>
            <person name="Denver D.R."/>
            <person name="Dixon B.R."/>
            <person name="Ekram S."/>
            <person name="Elgin S.C."/>
            <person name="Engelsen A.E."/>
            <person name="English B.E."/>
            <person name="Erb M.L."/>
            <person name="Estrada C."/>
            <person name="Filliger L.Z."/>
            <person name="Findley A.M."/>
            <person name="Forbes L."/>
            <person name="Forsyth M.H."/>
            <person name="Fox T.M."/>
            <person name="Fritz M.J."/>
            <person name="Garcia R."/>
            <person name="George Z.D."/>
            <person name="Georges A.E."/>
            <person name="Gissendanner C.R."/>
            <person name="Goff S."/>
            <person name="Goldstein R."/>
            <person name="Gordon K.C."/>
            <person name="Green R.D."/>
            <person name="Guerra S.L."/>
            <person name="Guiney-Olsen K.R."/>
            <person name="Guiza B.G."/>
            <person name="Haghighat L."/>
            <person name="Hagopian G.V."/>
            <person name="Harmon C.J."/>
            <person name="Harmson J.S."/>
            <person name="Hartzog G.A."/>
            <person name="Harvey S.E."/>
            <person name="He S."/>
            <person name="He K.J."/>
            <person name="Healy K.E."/>
            <person name="Higinbotham E.R."/>
            <person name="Hildebrandt E.N."/>
            <person name="Ho J.H."/>
            <person name="Hogan G.M."/>
            <person name="Hohenstein V.G."/>
            <person name="Holz N.A."/>
            <person name="Huang V.J."/>
            <person name="Hufford E.L."/>
            <person name="Hynes P.M."/>
            <person name="Jackson A.S."/>
            <person name="Jansen E.C."/>
            <person name="Jarvik J."/>
            <person name="Jasinto P.G."/>
            <person name="Jordan T.C."/>
            <person name="Kasza T."/>
            <person name="Katelyn M.A."/>
            <person name="Kelsey J.S."/>
            <person name="Kerrigan L.A."/>
            <person name="Khaw D."/>
            <person name="Kim J."/>
            <person name="Knutter J.Z."/>
            <person name="Ko C.C."/>
            <person name="Larkin G.V."/>
            <person name="Laroche J.R."/>
            <person name="Latif A."/>
            <person name="Leuba K.D."/>
            <person name="Leuba S.I."/>
            <person name="Lewis L.O."/>
            <person name="Loesser-Casey K.E."/>
            <person name="Long C.A."/>
            <person name="Lopez A.J."/>
            <person name="Lowery N."/>
            <person name="Lu T.Q."/>
            <person name="Mac V."/>
            <person name="Masters I.R."/>
            <person name="McCloud J.J."/>
            <person name="McDonough M.J."/>
            <person name="Medenbach A.J."/>
            <person name="Menon A."/>
            <person name="Miller R."/>
            <person name="Morgan B.K."/>
            <person name="Ng P.C."/>
            <person name="Nguyen E."/>
            <person name="Nguyen K.T."/>
            <person name="Nguyen E.T."/>
            <person name="Nicholson K.M."/>
            <person name="Parnell L.A."/>
            <person name="Peirce C.E."/>
            <person name="Perz A.M."/>
            <person name="Peterson L.J."/>
            <person name="Pferdehirt R.E."/>
            <person name="Philip S.V."/>
            <person name="Pogliano K."/>
            <person name="Pogliano J."/>
            <person name="Polley T."/>
            <person name="Puopolo E.J."/>
            <person name="Rabinowitz H.S."/>
            <person name="Resiss M.J."/>
            <person name="Rhyan C.N."/>
            <person name="Robinson Y.M."/>
            <person name="Rodriguez L.L."/>
            <person name="Rose A.C."/>
            <person name="Rubin J.D."/>
            <person name="Ruby J.A."/>
            <person name="Saha M.S."/>
            <person name="Sandoz J.W."/>
            <person name="Savitskaya J."/>
            <person name="Schipper D.J."/>
            <person name="Schnitzler C.E."/>
            <person name="Schott A.R."/>
            <person name="Segal J.B."/>
            <person name="Shaffer C.D."/>
            <person name="Sheldon K.E."/>
            <person name="Shepard E.M."/>
            <person name="Shepardson J.W."/>
            <person name="Shroff M.K."/>
            <person name="Simmons J.M."/>
            <person name="Simms E.F."/>
            <person name="Simpson B.M."/>
            <person name="Sinclair K.M."/>
            <person name="Sjoholm R.L."/>
            <person name="Slette I.J."/>
            <person name="Spaulding B.C."/>
            <person name="Straub C.L."/>
            <person name="Stukey J."/>
            <person name="Sughrue T."/>
            <person name="Tang T.Y."/>
            <person name="Tatyana L.M."/>
            <person name="Taylor S.B."/>
            <person name="Taylor B.J."/>
            <person name="Temple L.M."/>
            <person name="Thompson J.V."/>
            <person name="Tokarz M.P."/>
            <person name="Trapani S.E."/>
            <person name="Troum A.P."/>
            <person name="Tsay J."/>
            <person name="Tubbs A.T."/>
            <person name="Walton J.M."/>
            <person name="Wang D.H."/>
            <person name="Wang H."/>
            <person name="Warner J.R."/>
            <person name="Weisser E.G."/>
            <person name="Wendler S.C."/>
            <person name="Weston-Hafer K.A."/>
            <person name="Whelan H.M."/>
            <person name="Williamson K.E."/>
            <person name="Willis A.N."/>
            <person name="Wirtshafter H.S."/>
            <person name="Wong T.W."/>
            <person name="Wu P."/>
            <person name="Yang Y."/>
            <person name="Yee B.C."/>
            <person name="Zaidins D.A."/>
            <person name="Zhang B."/>
            <person name="Zuniga M.Y."/>
            <person name="Hendrix R.W."/>
            <person name="Hatfull G.F."/>
        </authorList>
    </citation>
    <scope>NUCLEOTIDE SEQUENCE [LARGE SCALE GENOMIC DNA]</scope>
</reference>
<name>C9DCE7_9CAUD</name>
<proteinExistence type="predicted"/>
<gene>
    <name evidence="2" type="primary">78</name>
    <name evidence="2" type="ORF">PUHLTONIO_78</name>
</gene>
<protein>
    <submittedName>
        <fullName evidence="2">Uncharacterized protein</fullName>
    </submittedName>
</protein>
<feature type="region of interest" description="Disordered" evidence="1">
    <location>
        <begin position="1"/>
        <end position="48"/>
    </location>
</feature>